<evidence type="ECO:0000313" key="1">
    <source>
        <dbReference type="EMBL" id="GFD55143.1"/>
    </source>
</evidence>
<reference evidence="1" key="1">
    <citation type="journal article" date="2019" name="Sci. Rep.">
        <title>Draft genome of Tanacetum cinerariifolium, the natural source of mosquito coil.</title>
        <authorList>
            <person name="Yamashiro T."/>
            <person name="Shiraishi A."/>
            <person name="Satake H."/>
            <person name="Nakayama K."/>
        </authorList>
    </citation>
    <scope>NUCLEOTIDE SEQUENCE</scope>
</reference>
<organism evidence="1">
    <name type="scientific">Tanacetum cinerariifolium</name>
    <name type="common">Dalmatian daisy</name>
    <name type="synonym">Chrysanthemum cinerariifolium</name>
    <dbReference type="NCBI Taxonomy" id="118510"/>
    <lineage>
        <taxon>Eukaryota</taxon>
        <taxon>Viridiplantae</taxon>
        <taxon>Streptophyta</taxon>
        <taxon>Embryophyta</taxon>
        <taxon>Tracheophyta</taxon>
        <taxon>Spermatophyta</taxon>
        <taxon>Magnoliopsida</taxon>
        <taxon>eudicotyledons</taxon>
        <taxon>Gunneridae</taxon>
        <taxon>Pentapetalae</taxon>
        <taxon>asterids</taxon>
        <taxon>campanulids</taxon>
        <taxon>Asterales</taxon>
        <taxon>Asteraceae</taxon>
        <taxon>Asteroideae</taxon>
        <taxon>Anthemideae</taxon>
        <taxon>Anthemidinae</taxon>
        <taxon>Tanacetum</taxon>
    </lineage>
</organism>
<protein>
    <submittedName>
        <fullName evidence="1">Uncharacterized protein</fullName>
    </submittedName>
</protein>
<feature type="non-terminal residue" evidence="1">
    <location>
        <position position="1"/>
    </location>
</feature>
<gene>
    <name evidence="1" type="ORF">Tci_927112</name>
</gene>
<feature type="non-terminal residue" evidence="1">
    <location>
        <position position="77"/>
    </location>
</feature>
<name>A0A699X7S7_TANCI</name>
<proteinExistence type="predicted"/>
<accession>A0A699X7S7</accession>
<sequence>IDHLHGADLSPTVGGDEAIFGIQADDHFAGKRAAGFCDEFRLLDRLGADDDVTYAGFDVVLDGFQRANAATDLDRQV</sequence>
<comment type="caution">
    <text evidence="1">The sequence shown here is derived from an EMBL/GenBank/DDBJ whole genome shotgun (WGS) entry which is preliminary data.</text>
</comment>
<dbReference type="EMBL" id="BKCJ011814475">
    <property type="protein sequence ID" value="GFD55143.1"/>
    <property type="molecule type" value="Genomic_DNA"/>
</dbReference>
<dbReference type="AlphaFoldDB" id="A0A699X7S7"/>